<evidence type="ECO:0000313" key="1">
    <source>
        <dbReference type="EMBL" id="GLB67099.1"/>
    </source>
</evidence>
<dbReference type="RefSeq" id="WP_264795222.1">
    <property type="nucleotide sequence ID" value="NZ_BRVS01000005.1"/>
</dbReference>
<organism evidence="1 2">
    <name type="scientific">Arthrobacter mangrovi</name>
    <dbReference type="NCBI Taxonomy" id="2966350"/>
    <lineage>
        <taxon>Bacteria</taxon>
        <taxon>Bacillati</taxon>
        <taxon>Actinomycetota</taxon>
        <taxon>Actinomycetes</taxon>
        <taxon>Micrococcales</taxon>
        <taxon>Micrococcaceae</taxon>
        <taxon>Arthrobacter</taxon>
    </lineage>
</organism>
<gene>
    <name evidence="1" type="ORF">AHIS1636_15380</name>
</gene>
<proteinExistence type="predicted"/>
<dbReference type="Proteomes" id="UP001209654">
    <property type="component" value="Unassembled WGS sequence"/>
</dbReference>
<keyword evidence="2" id="KW-1185">Reference proteome</keyword>
<evidence type="ECO:0008006" key="3">
    <source>
        <dbReference type="Google" id="ProtNLM"/>
    </source>
</evidence>
<comment type="caution">
    <text evidence="1">The sequence shown here is derived from an EMBL/GenBank/DDBJ whole genome shotgun (WGS) entry which is preliminary data.</text>
</comment>
<dbReference type="EMBL" id="BRVS01000005">
    <property type="protein sequence ID" value="GLB67099.1"/>
    <property type="molecule type" value="Genomic_DNA"/>
</dbReference>
<name>A0ABQ5MT24_9MICC</name>
<accession>A0ABQ5MT24</accession>
<protein>
    <recommendedName>
        <fullName evidence="3">WXG100 family type VII secretion target</fullName>
    </recommendedName>
</protein>
<evidence type="ECO:0000313" key="2">
    <source>
        <dbReference type="Proteomes" id="UP001209654"/>
    </source>
</evidence>
<reference evidence="1 2" key="1">
    <citation type="journal article" date="2023" name="Int. J. Syst. Evol. Microbiol.">
        <title>Arthrobacter mangrovi sp. nov., an actinobacterium isolated from the rhizosphere of a mangrove.</title>
        <authorList>
            <person name="Hamada M."/>
            <person name="Saitou S."/>
            <person name="Enomoto N."/>
            <person name="Nanri K."/>
            <person name="Hidaka K."/>
            <person name="Miura T."/>
            <person name="Tamura T."/>
        </authorList>
    </citation>
    <scope>NUCLEOTIDE SEQUENCE [LARGE SCALE GENOMIC DNA]</scope>
    <source>
        <strain evidence="1 2">NBRC 112813</strain>
    </source>
</reference>
<sequence>MNVSFAALPDFADPDALDTQAEAIATAGAAANSIADNCHAVWSGLGAVYRAPEADQAVRAFDKVRAYGDEARTVAGLLRDALSDFAAASAGFKTRYANLLAEAGSCLPTGVEQTPEQVRAGIELQGRVDRLVQDYEEAEARCIAAIGAASGQLETPGWVDALGANKDIAETILEHVHQSPVHVRKPLEVVTEPRVFDLQPGPPLRLEGPLHVDDMAYDFIDASGQKWVRTSSGLLAPLGSTVDVSRPPIDVDAYARPRPELRLDPDAVTPPAWAKNAGRGLFVLDAGMTIWEQGSTQYNEDLANHPDWTDGQRAASAAENVVIVGGTSLAGGAAGAWAGAKGGAILGGAIGSIFPGPGTAVGAVVGGIVGGIAGGAIGSGLGEKVGEGLKSAWNSLWD</sequence>